<dbReference type="HOGENOM" id="CLU_090940_3_0_2"/>
<evidence type="ECO:0000313" key="2">
    <source>
        <dbReference type="Proteomes" id="UP000001979"/>
    </source>
</evidence>
<dbReference type="EMBL" id="CP000300">
    <property type="protein sequence ID" value="ABE52508.1"/>
    <property type="molecule type" value="Genomic_DNA"/>
</dbReference>
<dbReference type="GeneID" id="3998691"/>
<dbReference type="RefSeq" id="WP_011499652.1">
    <property type="nucleotide sequence ID" value="NC_007955.1"/>
</dbReference>
<dbReference type="InterPro" id="IPR000888">
    <property type="entry name" value="RmlC-like"/>
</dbReference>
<evidence type="ECO:0000313" key="1">
    <source>
        <dbReference type="EMBL" id="ABE52508.1"/>
    </source>
</evidence>
<sequence length="145" mass="16473">MIEGVIVNPVKIITGENGNVMHALKAEDDSYHGFGEAYFSTVNCGAIKAWKRHHEMTLNIVVPQGEIMFVLYDDRLESNTRGQIMEIKLSTENYQRLTIPPMVWMGFKGMGKDANILINIANIQHDPNESDHLDSHKNNINYDWG</sequence>
<dbReference type="STRING" id="259564.Mbur_1604"/>
<dbReference type="InterPro" id="IPR014710">
    <property type="entry name" value="RmlC-like_jellyroll"/>
</dbReference>
<dbReference type="GO" id="GO:0008830">
    <property type="term" value="F:dTDP-4-dehydrorhamnose 3,5-epimerase activity"/>
    <property type="evidence" value="ECO:0007669"/>
    <property type="project" value="InterPro"/>
</dbReference>
<dbReference type="KEGG" id="mbu:Mbur_1604"/>
<gene>
    <name evidence="1" type="ordered locus">Mbur_1604</name>
</gene>
<dbReference type="Proteomes" id="UP000001979">
    <property type="component" value="Chromosome"/>
</dbReference>
<protein>
    <submittedName>
        <fullName evidence="1">dTDP-4-dehydrorhamnose 3,5-epimerase related protein</fullName>
    </submittedName>
</protein>
<dbReference type="InterPro" id="IPR011051">
    <property type="entry name" value="RmlC_Cupin_sf"/>
</dbReference>
<dbReference type="AlphaFoldDB" id="Q12VL8"/>
<dbReference type="OrthoDB" id="49399at2157"/>
<reference evidence="2" key="1">
    <citation type="journal article" date="2009" name="ISME J.">
        <title>The genome sequence of the psychrophilic archaeon, Methanococcoides burtonii: the role of genome evolution in cold adaptation.</title>
        <authorList>
            <person name="Allen M.A."/>
            <person name="Lauro F.M."/>
            <person name="Williams T.J."/>
            <person name="Burg D."/>
            <person name="Siddiqui K.S."/>
            <person name="De Francisci D."/>
            <person name="Chong K.W."/>
            <person name="Pilak O."/>
            <person name="Chew H.H."/>
            <person name="De Maere M.Z."/>
            <person name="Ting L."/>
            <person name="Katrib M."/>
            <person name="Ng C."/>
            <person name="Sowers K.R."/>
            <person name="Galperin M.Y."/>
            <person name="Anderson I.J."/>
            <person name="Ivanova N."/>
            <person name="Dalin E."/>
            <person name="Martinez M."/>
            <person name="Lapidus A."/>
            <person name="Hauser L."/>
            <person name="Land M."/>
            <person name="Thomas T."/>
            <person name="Cavicchioli R."/>
        </authorList>
    </citation>
    <scope>NUCLEOTIDE SEQUENCE [LARGE SCALE GENOMIC DNA]</scope>
    <source>
        <strain evidence="2">DSM 6242 / NBRC 107633 / OCM 468 / ACE-M</strain>
    </source>
</reference>
<dbReference type="SUPFAM" id="SSF51182">
    <property type="entry name" value="RmlC-like cupins"/>
    <property type="match status" value="1"/>
</dbReference>
<accession>Q12VL8</accession>
<dbReference type="Gene3D" id="2.60.120.10">
    <property type="entry name" value="Jelly Rolls"/>
    <property type="match status" value="1"/>
</dbReference>
<keyword evidence="2" id="KW-1185">Reference proteome</keyword>
<proteinExistence type="predicted"/>
<dbReference type="Pfam" id="PF00908">
    <property type="entry name" value="dTDP_sugar_isom"/>
    <property type="match status" value="1"/>
</dbReference>
<name>Q12VL8_METBU</name>
<organism evidence="1 2">
    <name type="scientific">Methanococcoides burtonii (strain DSM 6242 / NBRC 107633 / OCM 468 / ACE-M)</name>
    <dbReference type="NCBI Taxonomy" id="259564"/>
    <lineage>
        <taxon>Archaea</taxon>
        <taxon>Methanobacteriati</taxon>
        <taxon>Methanobacteriota</taxon>
        <taxon>Stenosarchaea group</taxon>
        <taxon>Methanomicrobia</taxon>
        <taxon>Methanosarcinales</taxon>
        <taxon>Methanosarcinaceae</taxon>
        <taxon>Methanococcoides</taxon>
    </lineage>
</organism>